<sequence length="84" mass="9743">MDFGILLFGYSDLGIFLIYGFAGWKIEPSGYGVVDLMILGIRRIFSFSLAEFLKFYLKLLGNFLDKSFTIRCYQIPEIRRSENP</sequence>
<evidence type="ECO:0000256" key="1">
    <source>
        <dbReference type="SAM" id="Phobius"/>
    </source>
</evidence>
<keyword evidence="3" id="KW-1185">Reference proteome</keyword>
<feature type="transmembrane region" description="Helical" evidence="1">
    <location>
        <begin position="7"/>
        <end position="24"/>
    </location>
</feature>
<gene>
    <name evidence="2" type="ORF">HGH92_07925</name>
</gene>
<keyword evidence="1" id="KW-0812">Transmembrane</keyword>
<keyword evidence="1" id="KW-1133">Transmembrane helix</keyword>
<comment type="caution">
    <text evidence="2">The sequence shown here is derived from an EMBL/GenBank/DDBJ whole genome shotgun (WGS) entry which is preliminary data.</text>
</comment>
<dbReference type="AlphaFoldDB" id="A0A847RDZ0"/>
<dbReference type="Proteomes" id="UP000570474">
    <property type="component" value="Unassembled WGS sequence"/>
</dbReference>
<protein>
    <submittedName>
        <fullName evidence="2">Uncharacterized protein</fullName>
    </submittedName>
</protein>
<reference evidence="2 3" key="1">
    <citation type="submission" date="2020-04" db="EMBL/GenBank/DDBJ databases">
        <authorList>
            <person name="Yin C."/>
        </authorList>
    </citation>
    <scope>NUCLEOTIDE SEQUENCE [LARGE SCALE GENOMIC DNA]</scope>
    <source>
        <strain evidence="2 3">Ae27</strain>
    </source>
</reference>
<dbReference type="EMBL" id="JABAIA010000001">
    <property type="protein sequence ID" value="NLR64230.1"/>
    <property type="molecule type" value="Genomic_DNA"/>
</dbReference>
<organism evidence="2 3">
    <name type="scientific">Chitinophaga varians</name>
    <dbReference type="NCBI Taxonomy" id="2202339"/>
    <lineage>
        <taxon>Bacteria</taxon>
        <taxon>Pseudomonadati</taxon>
        <taxon>Bacteroidota</taxon>
        <taxon>Chitinophagia</taxon>
        <taxon>Chitinophagales</taxon>
        <taxon>Chitinophagaceae</taxon>
        <taxon>Chitinophaga</taxon>
    </lineage>
</organism>
<keyword evidence="1" id="KW-0472">Membrane</keyword>
<feature type="transmembrane region" description="Helical" evidence="1">
    <location>
        <begin position="36"/>
        <end position="57"/>
    </location>
</feature>
<accession>A0A847RDZ0</accession>
<evidence type="ECO:0000313" key="2">
    <source>
        <dbReference type="EMBL" id="NLR64230.1"/>
    </source>
</evidence>
<name>A0A847RDZ0_9BACT</name>
<proteinExistence type="predicted"/>
<dbReference type="RefSeq" id="WP_168870181.1">
    <property type="nucleotide sequence ID" value="NZ_JABAIA010000001.1"/>
</dbReference>
<evidence type="ECO:0000313" key="3">
    <source>
        <dbReference type="Proteomes" id="UP000570474"/>
    </source>
</evidence>